<name>A0A2A6C8L5_PRIPA</name>
<gene>
    <name evidence="1" type="primary">WBGene00281964</name>
</gene>
<organism evidence="1 2">
    <name type="scientific">Pristionchus pacificus</name>
    <name type="common">Parasitic nematode worm</name>
    <dbReference type="NCBI Taxonomy" id="54126"/>
    <lineage>
        <taxon>Eukaryota</taxon>
        <taxon>Metazoa</taxon>
        <taxon>Ecdysozoa</taxon>
        <taxon>Nematoda</taxon>
        <taxon>Chromadorea</taxon>
        <taxon>Rhabditida</taxon>
        <taxon>Rhabditina</taxon>
        <taxon>Diplogasteromorpha</taxon>
        <taxon>Diplogasteroidea</taxon>
        <taxon>Neodiplogasteridae</taxon>
        <taxon>Pristionchus</taxon>
    </lineage>
</organism>
<dbReference type="Proteomes" id="UP000005239">
    <property type="component" value="Unassembled WGS sequence"/>
</dbReference>
<proteinExistence type="predicted"/>
<accession>A0A2A6C8L5</accession>
<protein>
    <submittedName>
        <fullName evidence="1">Uncharacterized protein</fullName>
    </submittedName>
</protein>
<dbReference type="EnsemblMetazoa" id="PPA43595.1">
    <property type="protein sequence ID" value="PPA43595.1"/>
    <property type="gene ID" value="WBGene00281964"/>
</dbReference>
<keyword evidence="2" id="KW-1185">Reference proteome</keyword>
<evidence type="ECO:0000313" key="2">
    <source>
        <dbReference type="Proteomes" id="UP000005239"/>
    </source>
</evidence>
<reference evidence="2" key="1">
    <citation type="journal article" date="2008" name="Nat. Genet.">
        <title>The Pristionchus pacificus genome provides a unique perspective on nematode lifestyle and parasitism.</title>
        <authorList>
            <person name="Dieterich C."/>
            <person name="Clifton S.W."/>
            <person name="Schuster L.N."/>
            <person name="Chinwalla A."/>
            <person name="Delehaunty K."/>
            <person name="Dinkelacker I."/>
            <person name="Fulton L."/>
            <person name="Fulton R."/>
            <person name="Godfrey J."/>
            <person name="Minx P."/>
            <person name="Mitreva M."/>
            <person name="Roeseler W."/>
            <person name="Tian H."/>
            <person name="Witte H."/>
            <person name="Yang S.P."/>
            <person name="Wilson R.K."/>
            <person name="Sommer R.J."/>
        </authorList>
    </citation>
    <scope>NUCLEOTIDE SEQUENCE [LARGE SCALE GENOMIC DNA]</scope>
    <source>
        <strain evidence="2">PS312</strain>
    </source>
</reference>
<sequence>MIAMADLSNFDKNRFISPRWNSLSEGMLSDMNGPLYTQYARFNRRKLPLACIHYTNRSQ</sequence>
<accession>A0A8R1UYT0</accession>
<dbReference type="AlphaFoldDB" id="A0A2A6C8L5"/>
<evidence type="ECO:0000313" key="1">
    <source>
        <dbReference type="EnsemblMetazoa" id="PPA43595.1"/>
    </source>
</evidence>
<reference evidence="1" key="2">
    <citation type="submission" date="2022-06" db="UniProtKB">
        <authorList>
            <consortium name="EnsemblMetazoa"/>
        </authorList>
    </citation>
    <scope>IDENTIFICATION</scope>
    <source>
        <strain evidence="1">PS312</strain>
    </source>
</reference>